<protein>
    <submittedName>
        <fullName evidence="2">Uncharacterized protein</fullName>
    </submittedName>
</protein>
<evidence type="ECO:0000313" key="3">
    <source>
        <dbReference type="Proteomes" id="UP000886998"/>
    </source>
</evidence>
<evidence type="ECO:0000256" key="1">
    <source>
        <dbReference type="SAM" id="MobiDB-lite"/>
    </source>
</evidence>
<dbReference type="AlphaFoldDB" id="A0A8X6KDZ2"/>
<reference evidence="2" key="1">
    <citation type="submission" date="2020-08" db="EMBL/GenBank/DDBJ databases">
        <title>Multicomponent nature underlies the extraordinary mechanical properties of spider dragline silk.</title>
        <authorList>
            <person name="Kono N."/>
            <person name="Nakamura H."/>
            <person name="Mori M."/>
            <person name="Yoshida Y."/>
            <person name="Ohtoshi R."/>
            <person name="Malay A.D."/>
            <person name="Moran D.A.P."/>
            <person name="Tomita M."/>
            <person name="Numata K."/>
            <person name="Arakawa K."/>
        </authorList>
    </citation>
    <scope>NUCLEOTIDE SEQUENCE</scope>
</reference>
<sequence length="641" mass="73402">MSDNQPSKRLLKLAVTDAVKTRLISKSAFKHELEKPRKSHSKCSTSKDNIHQSMTNILPQGMINLMREIDKQKQQDSQCNYFYRKPHSQEHTMKLNNADTFNEKIRYFNLGEEQDFKAEGCEWNNKLVTDYICDKKCYSQYTGNQKGTNTSNLTSMNWDLNEGELQDCDYMNRDFHSAPPKYGSEVTYNASEIESLNMCPESLLIKDLYNDIKSEPDCNKSTVPSVAKKVPFMLKRKSCSDLSCYDLETNVMNSPSLFLSNEVTNMEPTENKNVMSEESQNFKECMDKVSRLGLESNFQSISCYSGINYLSMTKENSDQSTNQNPFHTAKQSDSPNTVLNSDFNPILDLDCANRHFQMNSEFFPSNGPSGSNVEISHGRNEVSKSNFNINVDFTDRIYKHNYLASNENSKLCSFFDKHQVETFESAFQYVPQYSYSNFESDNAAYPSSSISSPKVNSLEGTNVYKKFNNNLSSDHIKTSEDVSFSMKRASGLDSNSKVFSLIKHSESAIKFSDTMCSRHDTEKSFSKEIGKCQVFKNGCKNSNEIYLSNGKRNSKSENFDFQYPSQNEFYVSLDENEVKSTNQFVSYNTDDYKFFNSSFDCKSNVLQHSKLKGFNESKEIKKYISSECESDYINGLINELM</sequence>
<accession>A0A8X6KDZ2</accession>
<feature type="region of interest" description="Disordered" evidence="1">
    <location>
        <begin position="315"/>
        <end position="337"/>
    </location>
</feature>
<name>A0A8X6KDZ2_9ARAC</name>
<dbReference type="EMBL" id="BMAV01025553">
    <property type="protein sequence ID" value="GFS42447.1"/>
    <property type="molecule type" value="Genomic_DNA"/>
</dbReference>
<proteinExistence type="predicted"/>
<dbReference type="Proteomes" id="UP000886998">
    <property type="component" value="Unassembled WGS sequence"/>
</dbReference>
<keyword evidence="3" id="KW-1185">Reference proteome</keyword>
<organism evidence="2 3">
    <name type="scientific">Trichonephila inaurata madagascariensis</name>
    <dbReference type="NCBI Taxonomy" id="2747483"/>
    <lineage>
        <taxon>Eukaryota</taxon>
        <taxon>Metazoa</taxon>
        <taxon>Ecdysozoa</taxon>
        <taxon>Arthropoda</taxon>
        <taxon>Chelicerata</taxon>
        <taxon>Arachnida</taxon>
        <taxon>Araneae</taxon>
        <taxon>Araneomorphae</taxon>
        <taxon>Entelegynae</taxon>
        <taxon>Araneoidea</taxon>
        <taxon>Nephilidae</taxon>
        <taxon>Trichonephila</taxon>
        <taxon>Trichonephila inaurata</taxon>
    </lineage>
</organism>
<dbReference type="OrthoDB" id="10477613at2759"/>
<comment type="caution">
    <text evidence="2">The sequence shown here is derived from an EMBL/GenBank/DDBJ whole genome shotgun (WGS) entry which is preliminary data.</text>
</comment>
<evidence type="ECO:0000313" key="2">
    <source>
        <dbReference type="EMBL" id="GFS42447.1"/>
    </source>
</evidence>
<gene>
    <name evidence="2" type="ORF">TNIN_296221</name>
</gene>